<feature type="transmembrane region" description="Helical" evidence="1">
    <location>
        <begin position="57"/>
        <end position="80"/>
    </location>
</feature>
<evidence type="ECO:0000256" key="1">
    <source>
        <dbReference type="SAM" id="Phobius"/>
    </source>
</evidence>
<organism evidence="2 3">
    <name type="scientific">Nephila pilipes</name>
    <name type="common">Giant wood spider</name>
    <name type="synonym">Nephila maculata</name>
    <dbReference type="NCBI Taxonomy" id="299642"/>
    <lineage>
        <taxon>Eukaryota</taxon>
        <taxon>Metazoa</taxon>
        <taxon>Ecdysozoa</taxon>
        <taxon>Arthropoda</taxon>
        <taxon>Chelicerata</taxon>
        <taxon>Arachnida</taxon>
        <taxon>Araneae</taxon>
        <taxon>Araneomorphae</taxon>
        <taxon>Entelegynae</taxon>
        <taxon>Araneoidea</taxon>
        <taxon>Nephilidae</taxon>
        <taxon>Nephila</taxon>
    </lineage>
</organism>
<gene>
    <name evidence="2" type="primary">NCL1_18534</name>
    <name evidence="2" type="ORF">NPIL_429661</name>
</gene>
<feature type="transmembrane region" description="Helical" evidence="1">
    <location>
        <begin position="21"/>
        <end position="45"/>
    </location>
</feature>
<dbReference type="EMBL" id="BMAW01078203">
    <property type="protein sequence ID" value="GFU10034.1"/>
    <property type="molecule type" value="Genomic_DNA"/>
</dbReference>
<keyword evidence="3" id="KW-1185">Reference proteome</keyword>
<protein>
    <submittedName>
        <fullName evidence="2">Uncharacterized protein</fullName>
    </submittedName>
</protein>
<evidence type="ECO:0000313" key="3">
    <source>
        <dbReference type="Proteomes" id="UP000887013"/>
    </source>
</evidence>
<comment type="caution">
    <text evidence="2">The sequence shown here is derived from an EMBL/GenBank/DDBJ whole genome shotgun (WGS) entry which is preliminary data.</text>
</comment>
<keyword evidence="1" id="KW-1133">Transmembrane helix</keyword>
<reference evidence="2" key="1">
    <citation type="submission" date="2020-08" db="EMBL/GenBank/DDBJ databases">
        <title>Multicomponent nature underlies the extraordinary mechanical properties of spider dragline silk.</title>
        <authorList>
            <person name="Kono N."/>
            <person name="Nakamura H."/>
            <person name="Mori M."/>
            <person name="Yoshida Y."/>
            <person name="Ohtoshi R."/>
            <person name="Malay A.D."/>
            <person name="Moran D.A.P."/>
            <person name="Tomita M."/>
            <person name="Numata K."/>
            <person name="Arakawa K."/>
        </authorList>
    </citation>
    <scope>NUCLEOTIDE SEQUENCE</scope>
</reference>
<dbReference type="Proteomes" id="UP000887013">
    <property type="component" value="Unassembled WGS sequence"/>
</dbReference>
<accession>A0A8X6Q717</accession>
<evidence type="ECO:0000313" key="2">
    <source>
        <dbReference type="EMBL" id="GFU10034.1"/>
    </source>
</evidence>
<keyword evidence="1" id="KW-0472">Membrane</keyword>
<keyword evidence="1" id="KW-0812">Transmembrane</keyword>
<dbReference type="OrthoDB" id="6606882at2759"/>
<dbReference type="AlphaFoldDB" id="A0A8X6Q717"/>
<proteinExistence type="predicted"/>
<name>A0A8X6Q717_NEPPI</name>
<sequence>MEHRNRRTLDDESDRVVICSSASYCYFTLSILLFSVGTVITILALDETEGVFSNLTHMWLVGPLFISSGLMVAVKTIMYLRRETMIMFLTRQRTLLREFQYPSLEIACSRSCSNLTRPPSYDTVIGGTQQSLQLVTDHDINMNLDERSLNIENPPPTYEEAVLLINQRPSDQHVIET</sequence>